<dbReference type="PANTHER" id="PTHR30032:SF4">
    <property type="entry name" value="AMIDASE ENHANCER"/>
    <property type="match status" value="1"/>
</dbReference>
<comment type="caution">
    <text evidence="3">The sequence shown here is derived from an EMBL/GenBank/DDBJ whole genome shotgun (WGS) entry which is preliminary data.</text>
</comment>
<dbReference type="EMBL" id="SNRY01003501">
    <property type="protein sequence ID" value="KAA6320739.1"/>
    <property type="molecule type" value="Genomic_DNA"/>
</dbReference>
<name>A0A5J4QHM2_9ZZZZ</name>
<feature type="domain" description="Sporulation stage II protein D amidase enhancer LytB N-terminal" evidence="2">
    <location>
        <begin position="97"/>
        <end position="235"/>
    </location>
</feature>
<evidence type="ECO:0000259" key="2">
    <source>
        <dbReference type="Pfam" id="PF08486"/>
    </source>
</evidence>
<dbReference type="GO" id="GO:0030435">
    <property type="term" value="P:sporulation resulting in formation of a cellular spore"/>
    <property type="evidence" value="ECO:0007669"/>
    <property type="project" value="InterPro"/>
</dbReference>
<dbReference type="GO" id="GO:0030288">
    <property type="term" value="C:outer membrane-bounded periplasmic space"/>
    <property type="evidence" value="ECO:0007669"/>
    <property type="project" value="TreeGrafter"/>
</dbReference>
<dbReference type="AlphaFoldDB" id="A0A5J4QHM2"/>
<protein>
    <submittedName>
        <fullName evidence="3">Amidase enhancer</fullName>
    </submittedName>
</protein>
<dbReference type="Pfam" id="PF08486">
    <property type="entry name" value="SpoIID"/>
    <property type="match status" value="1"/>
</dbReference>
<proteinExistence type="predicted"/>
<gene>
    <name evidence="3" type="ORF">EZS27_029527</name>
</gene>
<dbReference type="InterPro" id="IPR013693">
    <property type="entry name" value="SpoIID/LytB_N"/>
</dbReference>
<accession>A0A5J4QHM2</accession>
<dbReference type="InterPro" id="IPR013486">
    <property type="entry name" value="SpoIID/LytB"/>
</dbReference>
<dbReference type="InterPro" id="IPR051922">
    <property type="entry name" value="Bact_Sporulation_Assoc"/>
</dbReference>
<evidence type="ECO:0000313" key="3">
    <source>
        <dbReference type="EMBL" id="KAA6320739.1"/>
    </source>
</evidence>
<sequence length="458" mass="51606">MNEPRVRVGILFEPEIKFSFLVPYNVNERKTAGTQTATYDNGKILWQGGLYDELLFEPADEAASGFELKDVTIGINFHWERKEDQRFQGALKIIAEDGKLTGINIIGVEDYLTSVISSEMSATASLELLKAHAVISRSWLLRSLTPVPSPKERGEDSSAIVPTPAPTERVMPQGSPSSLERGWGEALIRWYDRSSHLHFDVCADDHCQRYQGITRASTEVVRQAIAATRGQVLMYEDQICDARFSKCCGGAFEEFQYCWEDVKHPYLSKQRDSQSTTELPDLRTEAEAERWIRTAPEAFCHTTDKHILSQVLNNYDQETIDFYRWQVEYTGQELSELIFRRSGIDFGTMLDMIPIERGTSARLTKLKIIGSKRTLIIGKELEIRRTLSSSHLYSSAFVIDKVDVKDGIPARFILTGAGWGHGVGLCQIGAAVMGEQGYAYDDILLHYYTGAGIDKLYD</sequence>
<organism evidence="3">
    <name type="scientific">termite gut metagenome</name>
    <dbReference type="NCBI Taxonomy" id="433724"/>
    <lineage>
        <taxon>unclassified sequences</taxon>
        <taxon>metagenomes</taxon>
        <taxon>organismal metagenomes</taxon>
    </lineage>
</organism>
<evidence type="ECO:0000256" key="1">
    <source>
        <dbReference type="SAM" id="MobiDB-lite"/>
    </source>
</evidence>
<dbReference type="NCBIfam" id="TIGR02669">
    <property type="entry name" value="SpoIID_LytB"/>
    <property type="match status" value="1"/>
</dbReference>
<feature type="region of interest" description="Disordered" evidence="1">
    <location>
        <begin position="148"/>
        <end position="178"/>
    </location>
</feature>
<reference evidence="3" key="1">
    <citation type="submission" date="2019-03" db="EMBL/GenBank/DDBJ databases">
        <title>Single cell metagenomics reveals metabolic interactions within the superorganism composed of flagellate Streblomastix strix and complex community of Bacteroidetes bacteria on its surface.</title>
        <authorList>
            <person name="Treitli S.C."/>
            <person name="Kolisko M."/>
            <person name="Husnik F."/>
            <person name="Keeling P."/>
            <person name="Hampl V."/>
        </authorList>
    </citation>
    <scope>NUCLEOTIDE SEQUENCE</scope>
    <source>
        <strain evidence="3">STM</strain>
    </source>
</reference>
<dbReference type="PANTHER" id="PTHR30032">
    <property type="entry name" value="N-ACETYLMURAMOYL-L-ALANINE AMIDASE-RELATED"/>
    <property type="match status" value="1"/>
</dbReference>